<sequence>MTENTPRERQDTYALDPEDMAEMVRLMRQDRLLSKGMGGLFPELDNQLPSSYDRIIDIGCGPGDWVLNVAYEYPEVEVVGIDISKLMIHYARDQAKTMERENAIFMEGNVLQPLPFSDNSFDLVNARFMTGFVLREAWPSVVNELYRITRPGGILRLTELDTGGVSNSGALEDLLYLTTKMMHQLGYGFSPSGRTFGVTPMLGKFLRDAGCQDIQHLTHGLDFSFGAELHQSQYENWRSGLYRLLPLLKRCNLTTDEDFGKLFEQMQQDLLAEDFRGIWYILTAWGHKGE</sequence>
<protein>
    <recommendedName>
        <fullName evidence="1">Methyltransferase domain-containing protein</fullName>
    </recommendedName>
</protein>
<reference evidence="2" key="1">
    <citation type="submission" date="2020-10" db="EMBL/GenBank/DDBJ databases">
        <title>Taxonomic study of unclassified bacteria belonging to the class Ktedonobacteria.</title>
        <authorList>
            <person name="Yabe S."/>
            <person name="Wang C.M."/>
            <person name="Zheng Y."/>
            <person name="Sakai Y."/>
            <person name="Cavaletti L."/>
            <person name="Monciardini P."/>
            <person name="Donadio S."/>
        </authorList>
    </citation>
    <scope>NUCLEOTIDE SEQUENCE</scope>
    <source>
        <strain evidence="2">SOSP1-1</strain>
    </source>
</reference>
<dbReference type="RefSeq" id="WP_220192280.1">
    <property type="nucleotide sequence ID" value="NZ_BNJF01000001.1"/>
</dbReference>
<comment type="caution">
    <text evidence="2">The sequence shown here is derived from an EMBL/GenBank/DDBJ whole genome shotgun (WGS) entry which is preliminary data.</text>
</comment>
<dbReference type="SUPFAM" id="SSF53335">
    <property type="entry name" value="S-adenosyl-L-methionine-dependent methyltransferases"/>
    <property type="match status" value="1"/>
</dbReference>
<gene>
    <name evidence="2" type="ORF">KSX_09390</name>
</gene>
<dbReference type="Pfam" id="PF13649">
    <property type="entry name" value="Methyltransf_25"/>
    <property type="match status" value="1"/>
</dbReference>
<evidence type="ECO:0000313" key="3">
    <source>
        <dbReference type="Proteomes" id="UP000612362"/>
    </source>
</evidence>
<dbReference type="Gene3D" id="3.40.50.150">
    <property type="entry name" value="Vaccinia Virus protein VP39"/>
    <property type="match status" value="1"/>
</dbReference>
<feature type="domain" description="Methyltransferase" evidence="1">
    <location>
        <begin position="55"/>
        <end position="153"/>
    </location>
</feature>
<dbReference type="PANTHER" id="PTHR43591:SF24">
    <property type="entry name" value="2-METHOXY-6-POLYPRENYL-1,4-BENZOQUINOL METHYLASE, MITOCHONDRIAL"/>
    <property type="match status" value="1"/>
</dbReference>
<dbReference type="PANTHER" id="PTHR43591">
    <property type="entry name" value="METHYLTRANSFERASE"/>
    <property type="match status" value="1"/>
</dbReference>
<dbReference type="GO" id="GO:0008168">
    <property type="term" value="F:methyltransferase activity"/>
    <property type="evidence" value="ECO:0007669"/>
    <property type="project" value="TreeGrafter"/>
</dbReference>
<accession>A0A8J3MQH5</accession>
<name>A0A8J3MQH5_9CHLR</name>
<keyword evidence="3" id="KW-1185">Reference proteome</keyword>
<dbReference type="AlphaFoldDB" id="A0A8J3MQH5"/>
<organism evidence="2 3">
    <name type="scientific">Ktedonospora formicarum</name>
    <dbReference type="NCBI Taxonomy" id="2778364"/>
    <lineage>
        <taxon>Bacteria</taxon>
        <taxon>Bacillati</taxon>
        <taxon>Chloroflexota</taxon>
        <taxon>Ktedonobacteria</taxon>
        <taxon>Ktedonobacterales</taxon>
        <taxon>Ktedonobacteraceae</taxon>
        <taxon>Ktedonospora</taxon>
    </lineage>
</organism>
<dbReference type="InterPro" id="IPR041698">
    <property type="entry name" value="Methyltransf_25"/>
</dbReference>
<dbReference type="Proteomes" id="UP000612362">
    <property type="component" value="Unassembled WGS sequence"/>
</dbReference>
<dbReference type="InterPro" id="IPR029063">
    <property type="entry name" value="SAM-dependent_MTases_sf"/>
</dbReference>
<evidence type="ECO:0000259" key="1">
    <source>
        <dbReference type="Pfam" id="PF13649"/>
    </source>
</evidence>
<proteinExistence type="predicted"/>
<dbReference type="EMBL" id="BNJF01000001">
    <property type="protein sequence ID" value="GHO42776.1"/>
    <property type="molecule type" value="Genomic_DNA"/>
</dbReference>
<evidence type="ECO:0000313" key="2">
    <source>
        <dbReference type="EMBL" id="GHO42776.1"/>
    </source>
</evidence>
<dbReference type="CDD" id="cd02440">
    <property type="entry name" value="AdoMet_MTases"/>
    <property type="match status" value="1"/>
</dbReference>